<protein>
    <submittedName>
        <fullName evidence="2">Uncharacterized protein</fullName>
    </submittedName>
</protein>
<dbReference type="Proteomes" id="UP000250235">
    <property type="component" value="Unassembled WGS sequence"/>
</dbReference>
<evidence type="ECO:0000313" key="3">
    <source>
        <dbReference type="Proteomes" id="UP000250235"/>
    </source>
</evidence>
<reference evidence="2 3" key="1">
    <citation type="journal article" date="2015" name="Proc. Natl. Acad. Sci. U.S.A.">
        <title>The resurrection genome of Boea hygrometrica: A blueprint for survival of dehydration.</title>
        <authorList>
            <person name="Xiao L."/>
            <person name="Yang G."/>
            <person name="Zhang L."/>
            <person name="Yang X."/>
            <person name="Zhao S."/>
            <person name="Ji Z."/>
            <person name="Zhou Q."/>
            <person name="Hu M."/>
            <person name="Wang Y."/>
            <person name="Chen M."/>
            <person name="Xu Y."/>
            <person name="Jin H."/>
            <person name="Xiao X."/>
            <person name="Hu G."/>
            <person name="Bao F."/>
            <person name="Hu Y."/>
            <person name="Wan P."/>
            <person name="Li L."/>
            <person name="Deng X."/>
            <person name="Kuang T."/>
            <person name="Xiang C."/>
            <person name="Zhu J.K."/>
            <person name="Oliver M.J."/>
            <person name="He Y."/>
        </authorList>
    </citation>
    <scope>NUCLEOTIDE SEQUENCE [LARGE SCALE GENOMIC DNA]</scope>
    <source>
        <strain evidence="3">cv. XS01</strain>
    </source>
</reference>
<dbReference type="EMBL" id="KQ989535">
    <property type="protein sequence ID" value="KZV54350.1"/>
    <property type="molecule type" value="Genomic_DNA"/>
</dbReference>
<proteinExistence type="predicted"/>
<name>A0A2Z7D5D0_9LAMI</name>
<gene>
    <name evidence="2" type="ORF">F511_03605</name>
</gene>
<evidence type="ECO:0000313" key="2">
    <source>
        <dbReference type="EMBL" id="KZV54350.1"/>
    </source>
</evidence>
<organism evidence="2 3">
    <name type="scientific">Dorcoceras hygrometricum</name>
    <dbReference type="NCBI Taxonomy" id="472368"/>
    <lineage>
        <taxon>Eukaryota</taxon>
        <taxon>Viridiplantae</taxon>
        <taxon>Streptophyta</taxon>
        <taxon>Embryophyta</taxon>
        <taxon>Tracheophyta</taxon>
        <taxon>Spermatophyta</taxon>
        <taxon>Magnoliopsida</taxon>
        <taxon>eudicotyledons</taxon>
        <taxon>Gunneridae</taxon>
        <taxon>Pentapetalae</taxon>
        <taxon>asterids</taxon>
        <taxon>lamiids</taxon>
        <taxon>Lamiales</taxon>
        <taxon>Gesneriaceae</taxon>
        <taxon>Didymocarpoideae</taxon>
        <taxon>Trichosporeae</taxon>
        <taxon>Loxocarpinae</taxon>
        <taxon>Dorcoceras</taxon>
    </lineage>
</organism>
<dbReference type="AlphaFoldDB" id="A0A2Z7D5D0"/>
<accession>A0A2Z7D5D0</accession>
<keyword evidence="3" id="KW-1185">Reference proteome</keyword>
<dbReference type="OrthoDB" id="929369at2759"/>
<feature type="region of interest" description="Disordered" evidence="1">
    <location>
        <begin position="92"/>
        <end position="117"/>
    </location>
</feature>
<evidence type="ECO:0000256" key="1">
    <source>
        <dbReference type="SAM" id="MobiDB-lite"/>
    </source>
</evidence>
<sequence length="328" mass="36810">MQTSHCPRCWVTRKWHKNHVPSLSDVTATFSSSTPCQFIPSSKALRFYWIRGSNDHDVAAPSQHEDKLKSLQSNMLSFKSIVKDKRARSPVITTGGMTASPEMAERTEETPSTDSPDGFDLAAFVAPSLEQRMKIIIQKSWARTELEIEHLSNGEKKRGFITTYQRGWFLEIVDSNGKQLINLIMPLARMMPHILMAMGVQTNTATRWNIVRPTQFPKQSLSSCLRLVTVACDWFCLRLVTVACDWLLLLATGFACDRFLSPTDGRERIRLISKRIETAPAVRHAPPLTNGQQPDPNAHNRKARALLKGKISAGICCCCKASNKARKS</sequence>